<dbReference type="EMBL" id="BMPZ01000003">
    <property type="protein sequence ID" value="GGI77992.1"/>
    <property type="molecule type" value="Genomic_DNA"/>
</dbReference>
<evidence type="ECO:0000256" key="1">
    <source>
        <dbReference type="SAM" id="Phobius"/>
    </source>
</evidence>
<reference evidence="2" key="1">
    <citation type="journal article" date="2014" name="Int. J. Syst. Evol. Microbiol.">
        <title>Complete genome sequence of Corynebacterium casei LMG S-19264T (=DSM 44701T), isolated from a smear-ripened cheese.</title>
        <authorList>
            <consortium name="US DOE Joint Genome Institute (JGI-PGF)"/>
            <person name="Walter F."/>
            <person name="Albersmeier A."/>
            <person name="Kalinowski J."/>
            <person name="Ruckert C."/>
        </authorList>
    </citation>
    <scope>NUCLEOTIDE SEQUENCE</scope>
    <source>
        <strain evidence="2">JCM 30804</strain>
    </source>
</reference>
<evidence type="ECO:0000313" key="3">
    <source>
        <dbReference type="Proteomes" id="UP000613743"/>
    </source>
</evidence>
<reference evidence="2" key="2">
    <citation type="submission" date="2020-09" db="EMBL/GenBank/DDBJ databases">
        <authorList>
            <person name="Sun Q."/>
            <person name="Ohkuma M."/>
        </authorList>
    </citation>
    <scope>NUCLEOTIDE SEQUENCE</scope>
    <source>
        <strain evidence="2">JCM 30804</strain>
    </source>
</reference>
<feature type="transmembrane region" description="Helical" evidence="1">
    <location>
        <begin position="12"/>
        <end position="29"/>
    </location>
</feature>
<keyword evidence="1" id="KW-0472">Membrane</keyword>
<organism evidence="2 3">
    <name type="scientific">Shewanella gelidii</name>
    <dbReference type="NCBI Taxonomy" id="1642821"/>
    <lineage>
        <taxon>Bacteria</taxon>
        <taxon>Pseudomonadati</taxon>
        <taxon>Pseudomonadota</taxon>
        <taxon>Gammaproteobacteria</taxon>
        <taxon>Alteromonadales</taxon>
        <taxon>Shewanellaceae</taxon>
        <taxon>Shewanella</taxon>
    </lineage>
</organism>
<accession>A0A917JMX3</accession>
<proteinExistence type="predicted"/>
<keyword evidence="1" id="KW-0812">Transmembrane</keyword>
<keyword evidence="1" id="KW-1133">Transmembrane helix</keyword>
<gene>
    <name evidence="2" type="ORF">GCM10009332_14240</name>
</gene>
<feature type="transmembrane region" description="Helical" evidence="1">
    <location>
        <begin position="35"/>
        <end position="56"/>
    </location>
</feature>
<comment type="caution">
    <text evidence="2">The sequence shown here is derived from an EMBL/GenBank/DDBJ whole genome shotgun (WGS) entry which is preliminary data.</text>
</comment>
<dbReference type="Proteomes" id="UP000613743">
    <property type="component" value="Unassembled WGS sequence"/>
</dbReference>
<dbReference type="AlphaFoldDB" id="A0A917JMX3"/>
<sequence length="146" mass="16071">MHYKNTQLAKAMLAIIGIVSLLLLLASFSKPNEPTGYIFILFAIIAILFSSLTISVENGKILWFFGPRFWNKSLEISQIESARVIETKWYNGLGIRLISTGWLYNVSGLTAVELKLKDGTIISLGTDDADNLVQAINAAKQHAAAE</sequence>
<evidence type="ECO:0008006" key="4">
    <source>
        <dbReference type="Google" id="ProtNLM"/>
    </source>
</evidence>
<keyword evidence="3" id="KW-1185">Reference proteome</keyword>
<name>A0A917JMX3_9GAMM</name>
<protein>
    <recommendedName>
        <fullName evidence="4">PH domain-containing protein</fullName>
    </recommendedName>
</protein>
<evidence type="ECO:0000313" key="2">
    <source>
        <dbReference type="EMBL" id="GGI77992.1"/>
    </source>
</evidence>